<dbReference type="SUPFAM" id="SSF52833">
    <property type="entry name" value="Thioredoxin-like"/>
    <property type="match status" value="1"/>
</dbReference>
<gene>
    <name evidence="5" type="ORF">R1flu_007665</name>
</gene>
<proteinExistence type="inferred from homology"/>
<dbReference type="InterPro" id="IPR017937">
    <property type="entry name" value="Thioredoxin_CS"/>
</dbReference>
<keyword evidence="1" id="KW-1015">Disulfide bond</keyword>
<evidence type="ECO:0000259" key="4">
    <source>
        <dbReference type="PROSITE" id="PS51352"/>
    </source>
</evidence>
<keyword evidence="2" id="KW-0676">Redox-active center</keyword>
<protein>
    <recommendedName>
        <fullName evidence="4">Thioredoxin domain-containing protein</fullName>
    </recommendedName>
</protein>
<dbReference type="InterPro" id="IPR013766">
    <property type="entry name" value="Thioredoxin_domain"/>
</dbReference>
<name>A0ABD1Z020_9MARC</name>
<evidence type="ECO:0000256" key="2">
    <source>
        <dbReference type="ARBA" id="ARBA00023284"/>
    </source>
</evidence>
<comment type="caution">
    <text evidence="5">The sequence shown here is derived from an EMBL/GenBank/DDBJ whole genome shotgun (WGS) entry which is preliminary data.</text>
</comment>
<organism evidence="5 6">
    <name type="scientific">Riccia fluitans</name>
    <dbReference type="NCBI Taxonomy" id="41844"/>
    <lineage>
        <taxon>Eukaryota</taxon>
        <taxon>Viridiplantae</taxon>
        <taxon>Streptophyta</taxon>
        <taxon>Embryophyta</taxon>
        <taxon>Marchantiophyta</taxon>
        <taxon>Marchantiopsida</taxon>
        <taxon>Marchantiidae</taxon>
        <taxon>Marchantiales</taxon>
        <taxon>Ricciaceae</taxon>
        <taxon>Riccia</taxon>
    </lineage>
</organism>
<dbReference type="InterPro" id="IPR036249">
    <property type="entry name" value="Thioredoxin-like_sf"/>
</dbReference>
<dbReference type="PROSITE" id="PS00194">
    <property type="entry name" value="THIOREDOXIN_1"/>
    <property type="match status" value="1"/>
</dbReference>
<dbReference type="Proteomes" id="UP001605036">
    <property type="component" value="Unassembled WGS sequence"/>
</dbReference>
<dbReference type="PROSITE" id="PS51352">
    <property type="entry name" value="THIOREDOXIN_2"/>
    <property type="match status" value="1"/>
</dbReference>
<dbReference type="PANTHER" id="PTHR46115">
    <property type="entry name" value="THIOREDOXIN-LIKE PROTEIN 1"/>
    <property type="match status" value="1"/>
</dbReference>
<evidence type="ECO:0000256" key="3">
    <source>
        <dbReference type="ARBA" id="ARBA00038337"/>
    </source>
</evidence>
<sequence>MAARGAIFRAIRRPVSQINRNVALCYSAASHSRSHFVQIEELETLGPRVPSFYPVSTLINTSNSLTAFRPRLFSSDSAGASSKLVLVKDDAHFQQAIKQVQDSGTLGVIYFTAQWCGPCKQIAPYIDQLSQEFGDVTFLKVDVDNLKLEETMKDSRIGVVPTFQFHKDGKLIGELTGAVEDKLKNLVTTLRVKQQRPVEPIITTVASMVQTSGLF</sequence>
<comment type="similarity">
    <text evidence="3">Belongs to the thioredoxin family. Plant F-type subfamily.</text>
</comment>
<evidence type="ECO:0000256" key="1">
    <source>
        <dbReference type="ARBA" id="ARBA00023157"/>
    </source>
</evidence>
<reference evidence="5 6" key="1">
    <citation type="submission" date="2024-09" db="EMBL/GenBank/DDBJ databases">
        <title>Chromosome-scale assembly of Riccia fluitans.</title>
        <authorList>
            <person name="Paukszto L."/>
            <person name="Sawicki J."/>
            <person name="Karawczyk K."/>
            <person name="Piernik-Szablinska J."/>
            <person name="Szczecinska M."/>
            <person name="Mazdziarz M."/>
        </authorList>
    </citation>
    <scope>NUCLEOTIDE SEQUENCE [LARGE SCALE GENOMIC DNA]</scope>
    <source>
        <strain evidence="5">Rf_01</strain>
        <tissue evidence="5">Aerial parts of the thallus</tissue>
    </source>
</reference>
<evidence type="ECO:0000313" key="5">
    <source>
        <dbReference type="EMBL" id="KAL2636186.1"/>
    </source>
</evidence>
<feature type="domain" description="Thioredoxin" evidence="4">
    <location>
        <begin position="43"/>
        <end position="192"/>
    </location>
</feature>
<keyword evidence="6" id="KW-1185">Reference proteome</keyword>
<accession>A0ABD1Z020</accession>
<dbReference type="CDD" id="cd02947">
    <property type="entry name" value="TRX_family"/>
    <property type="match status" value="1"/>
</dbReference>
<evidence type="ECO:0000313" key="6">
    <source>
        <dbReference type="Proteomes" id="UP001605036"/>
    </source>
</evidence>
<dbReference type="Gene3D" id="3.40.30.10">
    <property type="entry name" value="Glutaredoxin"/>
    <property type="match status" value="1"/>
</dbReference>
<dbReference type="FunFam" id="3.40.30.10:FF:000245">
    <property type="entry name" value="Thioredoxin"/>
    <property type="match status" value="1"/>
</dbReference>
<dbReference type="Pfam" id="PF00085">
    <property type="entry name" value="Thioredoxin"/>
    <property type="match status" value="1"/>
</dbReference>
<dbReference type="AlphaFoldDB" id="A0ABD1Z020"/>
<dbReference type="EMBL" id="JBHFFA010000003">
    <property type="protein sequence ID" value="KAL2636186.1"/>
    <property type="molecule type" value="Genomic_DNA"/>
</dbReference>